<dbReference type="Proteomes" id="UP000029737">
    <property type="component" value="Unassembled WGS sequence"/>
</dbReference>
<dbReference type="EMBL" id="JPMV01000014">
    <property type="protein sequence ID" value="KGI81983.1"/>
    <property type="molecule type" value="Genomic_DNA"/>
</dbReference>
<dbReference type="InterPro" id="IPR011004">
    <property type="entry name" value="Trimer_LpxA-like_sf"/>
</dbReference>
<dbReference type="PANTHER" id="PTHR13061">
    <property type="entry name" value="DYNACTIN SUBUNIT P25"/>
    <property type="match status" value="1"/>
</dbReference>
<keyword evidence="3" id="KW-1185">Reference proteome</keyword>
<evidence type="ECO:0000313" key="2">
    <source>
        <dbReference type="EMBL" id="KGI81983.1"/>
    </source>
</evidence>
<evidence type="ECO:0000313" key="1">
    <source>
        <dbReference type="EMBL" id="ASU78324.1"/>
    </source>
</evidence>
<dbReference type="RefSeq" id="WP_043571870.1">
    <property type="nucleotide sequence ID" value="NZ_CP022752.1"/>
</dbReference>
<accession>A0A099D784</accession>
<organism evidence="1 4">
    <name type="scientific">Actinopolyspora erythraea</name>
    <dbReference type="NCBI Taxonomy" id="414996"/>
    <lineage>
        <taxon>Bacteria</taxon>
        <taxon>Bacillati</taxon>
        <taxon>Actinomycetota</taxon>
        <taxon>Actinomycetes</taxon>
        <taxon>Actinopolysporales</taxon>
        <taxon>Actinopolysporaceae</taxon>
        <taxon>Actinopolyspora</taxon>
    </lineage>
</organism>
<dbReference type="InterPro" id="IPR047324">
    <property type="entry name" value="LbH_gamma_CA-like"/>
</dbReference>
<dbReference type="AlphaFoldDB" id="A0A099D784"/>
<evidence type="ECO:0000313" key="4">
    <source>
        <dbReference type="Proteomes" id="UP000215043"/>
    </source>
</evidence>
<dbReference type="Proteomes" id="UP000215043">
    <property type="component" value="Chromosome"/>
</dbReference>
<reference evidence="1 4" key="2">
    <citation type="submission" date="2017-08" db="EMBL/GenBank/DDBJ databases">
        <title>The complete genome sequence of moderately halophilic actinomycete Actinopolyspora erythraea YIM 90600, the producer of novel erythromycin, novel actinopolysporins A-C and tubercidin.</title>
        <authorList>
            <person name="Yin M."/>
            <person name="Tang S."/>
        </authorList>
    </citation>
    <scope>NUCLEOTIDE SEQUENCE [LARGE SCALE GENOMIC DNA]</scope>
    <source>
        <strain evidence="1 4">YIM 90600</strain>
    </source>
</reference>
<sequence length="171" mass="17763">MHSIELNGTTPTVRQGAWVAPTATLAGEVTLAEEVSVWYASVVRADCDSISIGHRSNLQDGCVAHADPGIPVSIGEHVSVGHRAVLHGCTVEDNVLVGMSATVLNGARIGSGSIIAAGTVILEGTEIPPNSLVAGVPGKVRRETTGEERELITANAQHYLTLKNQHAQSTS</sequence>
<dbReference type="KEGG" id="aey:CDG81_08500"/>
<evidence type="ECO:0000313" key="3">
    <source>
        <dbReference type="Proteomes" id="UP000029737"/>
    </source>
</evidence>
<reference evidence="2 3" key="1">
    <citation type="journal article" date="2014" name="PLoS ONE">
        <title>Identification and Characterization of a New Erythromycin Biosynthetic Gene Cluster in Actinopolyspora erythraea YIM90600, a Novel Erythronolide-Producing Halophilic Actinomycete Isolated from Salt Field.</title>
        <authorList>
            <person name="Chen D."/>
            <person name="Feng J."/>
            <person name="Huang L."/>
            <person name="Zhang Q."/>
            <person name="Wu J."/>
            <person name="Zhu X."/>
            <person name="Duan Y."/>
            <person name="Xu Z."/>
        </authorList>
    </citation>
    <scope>NUCLEOTIDE SEQUENCE [LARGE SCALE GENOMIC DNA]</scope>
    <source>
        <strain evidence="2 3">YIM90600</strain>
    </source>
</reference>
<proteinExistence type="predicted"/>
<dbReference type="OrthoDB" id="9803036at2"/>
<dbReference type="EMBL" id="CP022752">
    <property type="protein sequence ID" value="ASU78324.1"/>
    <property type="molecule type" value="Genomic_DNA"/>
</dbReference>
<dbReference type="HOGENOM" id="CLU_064827_4_0_11"/>
<gene>
    <name evidence="1" type="ORF">CDG81_08500</name>
    <name evidence="2" type="ORF">IL38_08180</name>
</gene>
<protein>
    <submittedName>
        <fullName evidence="1 2">Anhydrase</fullName>
    </submittedName>
</protein>
<dbReference type="eggNOG" id="COG0663">
    <property type="taxonomic scope" value="Bacteria"/>
</dbReference>
<dbReference type="Pfam" id="PF00132">
    <property type="entry name" value="Hexapep"/>
    <property type="match status" value="1"/>
</dbReference>
<dbReference type="InterPro" id="IPR001451">
    <property type="entry name" value="Hexapep"/>
</dbReference>
<dbReference type="InterPro" id="IPR050484">
    <property type="entry name" value="Transf_Hexapept/Carb_Anhydrase"/>
</dbReference>
<dbReference type="SUPFAM" id="SSF51161">
    <property type="entry name" value="Trimeric LpxA-like enzymes"/>
    <property type="match status" value="1"/>
</dbReference>
<name>A0A099D784_9ACTN</name>
<dbReference type="CDD" id="cd04645">
    <property type="entry name" value="LbH_gamma_CA_like"/>
    <property type="match status" value="1"/>
</dbReference>
<dbReference type="PANTHER" id="PTHR13061:SF29">
    <property type="entry name" value="GAMMA CARBONIC ANHYDRASE-LIKE 1, MITOCHONDRIAL-RELATED"/>
    <property type="match status" value="1"/>
</dbReference>
<dbReference type="Gene3D" id="2.160.10.10">
    <property type="entry name" value="Hexapeptide repeat proteins"/>
    <property type="match status" value="1"/>
</dbReference>